<dbReference type="Proteomes" id="UP000015453">
    <property type="component" value="Unassembled WGS sequence"/>
</dbReference>
<keyword evidence="4" id="KW-0131">Cell cycle</keyword>
<dbReference type="FunFam" id="1.10.472.10:FF:000060">
    <property type="entry name" value="D6-type cyclin"/>
    <property type="match status" value="1"/>
</dbReference>
<organism evidence="7 8">
    <name type="scientific">Genlisea aurea</name>
    <dbReference type="NCBI Taxonomy" id="192259"/>
    <lineage>
        <taxon>Eukaryota</taxon>
        <taxon>Viridiplantae</taxon>
        <taxon>Streptophyta</taxon>
        <taxon>Embryophyta</taxon>
        <taxon>Tracheophyta</taxon>
        <taxon>Spermatophyta</taxon>
        <taxon>Magnoliopsida</taxon>
        <taxon>eudicotyledons</taxon>
        <taxon>Gunneridae</taxon>
        <taxon>Pentapetalae</taxon>
        <taxon>asterids</taxon>
        <taxon>lamiids</taxon>
        <taxon>Lamiales</taxon>
        <taxon>Lentibulariaceae</taxon>
        <taxon>Genlisea</taxon>
    </lineage>
</organism>
<dbReference type="Pfam" id="PF00134">
    <property type="entry name" value="Cyclin_N"/>
    <property type="match status" value="1"/>
</dbReference>
<keyword evidence="2" id="KW-0132">Cell division</keyword>
<dbReference type="GO" id="GO:0051301">
    <property type="term" value="P:cell division"/>
    <property type="evidence" value="ECO:0007669"/>
    <property type="project" value="UniProtKB-KW"/>
</dbReference>
<name>S8DXE5_9LAMI</name>
<evidence type="ECO:0000256" key="2">
    <source>
        <dbReference type="ARBA" id="ARBA00022618"/>
    </source>
</evidence>
<comment type="caution">
    <text evidence="7">The sequence shown here is derived from an EMBL/GenBank/DDBJ whole genome shotgun (WGS) entry which is preliminary data.</text>
</comment>
<dbReference type="PANTHER" id="PTHR10177">
    <property type="entry name" value="CYCLINS"/>
    <property type="match status" value="1"/>
</dbReference>
<gene>
    <name evidence="7" type="ORF">M569_06825</name>
</gene>
<comment type="similarity">
    <text evidence="1">Belongs to the cyclin family. Cyclin D subfamily.</text>
</comment>
<protein>
    <recommendedName>
        <fullName evidence="6">Cyclin-like domain-containing protein</fullName>
    </recommendedName>
</protein>
<dbReference type="InterPro" id="IPR039361">
    <property type="entry name" value="Cyclin"/>
</dbReference>
<keyword evidence="8" id="KW-1185">Reference proteome</keyword>
<dbReference type="Pfam" id="PF02984">
    <property type="entry name" value="Cyclin_C"/>
    <property type="match status" value="1"/>
</dbReference>
<keyword evidence="3 5" id="KW-0195">Cyclin</keyword>
<dbReference type="InterPro" id="IPR013763">
    <property type="entry name" value="Cyclin-like_dom"/>
</dbReference>
<reference evidence="7 8" key="1">
    <citation type="journal article" date="2013" name="BMC Genomics">
        <title>The miniature genome of a carnivorous plant Genlisea aurea contains a low number of genes and short non-coding sequences.</title>
        <authorList>
            <person name="Leushkin E.V."/>
            <person name="Sutormin R.A."/>
            <person name="Nabieva E.R."/>
            <person name="Penin A.A."/>
            <person name="Kondrashov A.S."/>
            <person name="Logacheva M.D."/>
        </authorList>
    </citation>
    <scope>NUCLEOTIDE SEQUENCE [LARGE SCALE GENOMIC DNA]</scope>
</reference>
<evidence type="ECO:0000313" key="7">
    <source>
        <dbReference type="EMBL" id="EPS67948.1"/>
    </source>
</evidence>
<sequence>WDDEELQALFSRQDGFVPGAAVWVLRKETVEWVLRISSRFGFSASTAILAVDYLDRFLSSLGYGGDKPWAMQLAAVASLSIAAKVSEAASSVPLLLDLQVEGAEYFFEAKTIQRMELLILGAMEWRVNSATPLCFIDHTMRRLGMKSDSFWGFCENLLLGIISDSRFRWFPPSVLAGATMIHVSRKGTVDFLEGQLLSLLKISKEEVKRCYDLVSD</sequence>
<dbReference type="Gene3D" id="1.10.472.10">
    <property type="entry name" value="Cyclin-like"/>
    <property type="match status" value="2"/>
</dbReference>
<dbReference type="InterPro" id="IPR006671">
    <property type="entry name" value="Cyclin_N"/>
</dbReference>
<dbReference type="CDD" id="cd20544">
    <property type="entry name" value="CYCLIN_AtCycD-like_rpt2"/>
    <property type="match status" value="1"/>
</dbReference>
<evidence type="ECO:0000256" key="3">
    <source>
        <dbReference type="ARBA" id="ARBA00023127"/>
    </source>
</evidence>
<evidence type="ECO:0000256" key="1">
    <source>
        <dbReference type="ARBA" id="ARBA00009065"/>
    </source>
</evidence>
<proteinExistence type="inferred from homology"/>
<evidence type="ECO:0000256" key="4">
    <source>
        <dbReference type="ARBA" id="ARBA00023306"/>
    </source>
</evidence>
<evidence type="ECO:0000259" key="6">
    <source>
        <dbReference type="SMART" id="SM00385"/>
    </source>
</evidence>
<feature type="domain" description="Cyclin-like" evidence="6">
    <location>
        <begin position="31"/>
        <end position="121"/>
    </location>
</feature>
<dbReference type="OrthoDB" id="886288at2759"/>
<evidence type="ECO:0000256" key="5">
    <source>
        <dbReference type="RuleBase" id="RU000383"/>
    </source>
</evidence>
<accession>S8DXE5</accession>
<dbReference type="AlphaFoldDB" id="S8DXE5"/>
<dbReference type="InterPro" id="IPR004367">
    <property type="entry name" value="Cyclin_C-dom"/>
</dbReference>
<feature type="non-terminal residue" evidence="7">
    <location>
        <position position="216"/>
    </location>
</feature>
<dbReference type="InterPro" id="IPR036915">
    <property type="entry name" value="Cyclin-like_sf"/>
</dbReference>
<dbReference type="CDD" id="cd20543">
    <property type="entry name" value="CYCLIN_AtCycD-like_rpt1"/>
    <property type="match status" value="1"/>
</dbReference>
<feature type="non-terminal residue" evidence="7">
    <location>
        <position position="1"/>
    </location>
</feature>
<dbReference type="EMBL" id="AUSU01002843">
    <property type="protein sequence ID" value="EPS67948.1"/>
    <property type="molecule type" value="Genomic_DNA"/>
</dbReference>
<dbReference type="SMART" id="SM00385">
    <property type="entry name" value="CYCLIN"/>
    <property type="match status" value="1"/>
</dbReference>
<dbReference type="SUPFAM" id="SSF47954">
    <property type="entry name" value="Cyclin-like"/>
    <property type="match status" value="1"/>
</dbReference>
<evidence type="ECO:0000313" key="8">
    <source>
        <dbReference type="Proteomes" id="UP000015453"/>
    </source>
</evidence>